<gene>
    <name evidence="1" type="ORF">KY5_6484c</name>
</gene>
<sequence length="51" mass="5489">MLPMEAIELGAFRRHHEGDTFWCGTLLGGSGGQLTTKPYTDRVCSLSSSAC</sequence>
<dbReference type="Proteomes" id="UP000221011">
    <property type="component" value="Chromosome"/>
</dbReference>
<evidence type="ECO:0000313" key="1">
    <source>
        <dbReference type="EMBL" id="ATL31502.1"/>
    </source>
</evidence>
<proteinExistence type="predicted"/>
<reference evidence="1 2" key="1">
    <citation type="submission" date="2017-08" db="EMBL/GenBank/DDBJ databases">
        <title>Complete Genome Sequence of Streptomyces formicae KY5, the formicamycin producer.</title>
        <authorList>
            <person name="Holmes N.A."/>
            <person name="Devine R."/>
            <person name="Qin Z."/>
            <person name="Seipke R.F."/>
            <person name="Wilkinson B."/>
            <person name="Hutchings M.I."/>
        </authorList>
    </citation>
    <scope>NUCLEOTIDE SEQUENCE [LARGE SCALE GENOMIC DNA]</scope>
    <source>
        <strain evidence="1 2">KY5</strain>
    </source>
</reference>
<dbReference type="AlphaFoldDB" id="A0A291QIU1"/>
<organism evidence="1 2">
    <name type="scientific">Streptomyces formicae</name>
    <dbReference type="NCBI Taxonomy" id="1616117"/>
    <lineage>
        <taxon>Bacteria</taxon>
        <taxon>Bacillati</taxon>
        <taxon>Actinomycetota</taxon>
        <taxon>Actinomycetes</taxon>
        <taxon>Kitasatosporales</taxon>
        <taxon>Streptomycetaceae</taxon>
        <taxon>Streptomyces</taxon>
    </lineage>
</organism>
<dbReference type="EMBL" id="CP022685">
    <property type="protein sequence ID" value="ATL31502.1"/>
    <property type="molecule type" value="Genomic_DNA"/>
</dbReference>
<protein>
    <submittedName>
        <fullName evidence="1">Uncharacterized protein</fullName>
    </submittedName>
</protein>
<accession>A0A291QIU1</accession>
<dbReference type="KEGG" id="sfk:KY5_6484c"/>
<name>A0A291QIU1_9ACTN</name>
<evidence type="ECO:0000313" key="2">
    <source>
        <dbReference type="Proteomes" id="UP000221011"/>
    </source>
</evidence>
<keyword evidence="2" id="KW-1185">Reference proteome</keyword>